<evidence type="ECO:0008006" key="3">
    <source>
        <dbReference type="Google" id="ProtNLM"/>
    </source>
</evidence>
<dbReference type="KEGG" id="psym:J1N51_11325"/>
<dbReference type="RefSeq" id="WP_208831375.1">
    <property type="nucleotide sequence ID" value="NZ_CP072110.1"/>
</dbReference>
<reference evidence="1" key="1">
    <citation type="submission" date="2021-03" db="EMBL/GenBank/DDBJ databases">
        <title>Description of Psychrosphaera ytuae sp. nov. isolated from deep sea sediment of South China Sea.</title>
        <authorList>
            <person name="Zhang J."/>
            <person name="Xu X.-D."/>
        </authorList>
    </citation>
    <scope>NUCLEOTIDE SEQUENCE</scope>
    <source>
        <strain evidence="1">MTZ26</strain>
    </source>
</reference>
<evidence type="ECO:0000313" key="1">
    <source>
        <dbReference type="EMBL" id="QTH63318.1"/>
    </source>
</evidence>
<gene>
    <name evidence="1" type="ORF">J1N51_11325</name>
</gene>
<dbReference type="InterPro" id="IPR011042">
    <property type="entry name" value="6-blade_b-propeller_TolB-like"/>
</dbReference>
<proteinExistence type="predicted"/>
<sequence length="385" mass="42116">MEVKKEVLSITKLNSSANVPITLSINNKKSTPVKNNVHYPIKNKNYIRSILSCLVFSMSLLVHDVNSVQSLQSVKGEPNECQNVLLVSSWFDNSIQVYDGCDQAFLGLLDTNGLVKGPQSIVLTPKGDLLIVSEGTNQLVLFKRQSSSKQDSELIRFSKPVLSKPIAVMDHADGSFLDKPVGATFDNQGNLYVASYSQNTIVKINPDTWQITDIVLSPTTTSAKIKGVDAGFVIDSQRLLIPGYDSDNVIQVDVNTKASSDILHTNQYGLDAARSVFVYGDDLLISAERSNKIIRINKHTFKQQADFAEIIRPASIVADGPQHILVTTRRGLVRFDLTTGEHQQLISQATGHIKGGTFAVRIDASLVKPLIISPLPMVDSGTDLE</sequence>
<protein>
    <recommendedName>
        <fullName evidence="3">SMP-30/Gluconolactonase/LRE-like region domain-containing protein</fullName>
    </recommendedName>
</protein>
<accession>A0A975DAE9</accession>
<dbReference type="Gene3D" id="2.120.10.30">
    <property type="entry name" value="TolB, C-terminal domain"/>
    <property type="match status" value="1"/>
</dbReference>
<organism evidence="1 2">
    <name type="scientific">Psychrosphaera ytuae</name>
    <dbReference type="NCBI Taxonomy" id="2820710"/>
    <lineage>
        <taxon>Bacteria</taxon>
        <taxon>Pseudomonadati</taxon>
        <taxon>Pseudomonadota</taxon>
        <taxon>Gammaproteobacteria</taxon>
        <taxon>Alteromonadales</taxon>
        <taxon>Pseudoalteromonadaceae</taxon>
        <taxon>Psychrosphaera</taxon>
    </lineage>
</organism>
<dbReference type="Proteomes" id="UP000682739">
    <property type="component" value="Chromosome"/>
</dbReference>
<evidence type="ECO:0000313" key="2">
    <source>
        <dbReference type="Proteomes" id="UP000682739"/>
    </source>
</evidence>
<name>A0A975DAE9_9GAMM</name>
<keyword evidence="2" id="KW-1185">Reference proteome</keyword>
<dbReference type="AlphaFoldDB" id="A0A975DAE9"/>
<dbReference type="EMBL" id="CP072110">
    <property type="protein sequence ID" value="QTH63318.1"/>
    <property type="molecule type" value="Genomic_DNA"/>
</dbReference>
<dbReference type="SUPFAM" id="SSF63825">
    <property type="entry name" value="YWTD domain"/>
    <property type="match status" value="1"/>
</dbReference>